<evidence type="ECO:0000313" key="1">
    <source>
        <dbReference type="EMBL" id="CAK0847464.1"/>
    </source>
</evidence>
<protein>
    <submittedName>
        <fullName evidence="1">Uncharacterized protein</fullName>
    </submittedName>
</protein>
<evidence type="ECO:0000313" key="2">
    <source>
        <dbReference type="Proteomes" id="UP001189429"/>
    </source>
</evidence>
<sequence>PCWPELRQNARASGHRGWLRGTAGRAMAAESADGGAAAREAVEAALAALSRGQCAVVADPGRLDGPAGCSLALAAACATTERLAFMIRHSTGLIPEKKICTHTCKSGLYP</sequence>
<feature type="non-terminal residue" evidence="1">
    <location>
        <position position="1"/>
    </location>
</feature>
<dbReference type="InterPro" id="IPR017945">
    <property type="entry name" value="DHBP_synth_RibB-like_a/b_dom"/>
</dbReference>
<comment type="caution">
    <text evidence="1">The sequence shown here is derived from an EMBL/GenBank/DDBJ whole genome shotgun (WGS) entry which is preliminary data.</text>
</comment>
<keyword evidence="2" id="KW-1185">Reference proteome</keyword>
<organism evidence="1 2">
    <name type="scientific">Prorocentrum cordatum</name>
    <dbReference type="NCBI Taxonomy" id="2364126"/>
    <lineage>
        <taxon>Eukaryota</taxon>
        <taxon>Sar</taxon>
        <taxon>Alveolata</taxon>
        <taxon>Dinophyceae</taxon>
        <taxon>Prorocentrales</taxon>
        <taxon>Prorocentraceae</taxon>
        <taxon>Prorocentrum</taxon>
    </lineage>
</organism>
<proteinExistence type="predicted"/>
<dbReference type="EMBL" id="CAUYUJ010014902">
    <property type="protein sequence ID" value="CAK0847464.1"/>
    <property type="molecule type" value="Genomic_DNA"/>
</dbReference>
<gene>
    <name evidence="1" type="ORF">PCOR1329_LOCUS40656</name>
</gene>
<accession>A0ABN9TN77</accession>
<dbReference type="Gene3D" id="3.90.870.10">
    <property type="entry name" value="DHBP synthase"/>
    <property type="match status" value="1"/>
</dbReference>
<dbReference type="SUPFAM" id="SSF55821">
    <property type="entry name" value="YrdC/RibB"/>
    <property type="match status" value="1"/>
</dbReference>
<name>A0ABN9TN77_9DINO</name>
<reference evidence="1" key="1">
    <citation type="submission" date="2023-10" db="EMBL/GenBank/DDBJ databases">
        <authorList>
            <person name="Chen Y."/>
            <person name="Shah S."/>
            <person name="Dougan E. K."/>
            <person name="Thang M."/>
            <person name="Chan C."/>
        </authorList>
    </citation>
    <scope>NUCLEOTIDE SEQUENCE [LARGE SCALE GENOMIC DNA]</scope>
</reference>
<dbReference type="Proteomes" id="UP001189429">
    <property type="component" value="Unassembled WGS sequence"/>
</dbReference>